<name>A0A0E3UZQ6_9BACT</name>
<sequence>MNLFKKNILSLLALLALQGHQLLAQSLPAPAEVDAVQDCGLTLSGKVLDHDTRDVLVGATVYIPELDRAAISDEYGNYHFHQLCQGTYSLRVTYVGYEAERFSVKMGNSVTRDLQLHTDARVLRTVEVTGEHLREQAQTQQTLAGRELEQTRGLALAETLKGIAGVTTLQTGPTISKPVIHGLHSNRVLLLNNGVRQEGQQWGAEHAPEIDPFVASEMKVIKGAAGVRYGADAIGGVVMVEPKALPKSPGISGDLHLLGSTNNRQLATSATVEGNLEKVPPLSWRLQGTLRKAGNSKTPDYYLENTGLKEQNFSAAVGYNKEKYGSELYFSHFSTNLGILRESHIGSVKDLMYAIERGRPSNADNADFTYTINRPYQHVEHDLLKAKGYWQLGEAGKLEFVYGWQRNLREEYDVRRGSSSLPSLQLTLNTHTTETVFEHKPLGRFTGSVGVSTIYQKNTYQYSDFLPYFTGTTAGIFAMEKWQKDRLQLEAGLRYDYKHLQVKKYENDRNLVKPEYDFNNISGILAAMYDVGYHLTFGLSATSAWRAPGANELFSEGVHHSAATYEEGNPALKSEQAYNFELSVDYFNNVRLNGTLSLYHNYIRNFIYLAPQPEPVLTVRGAFPAFKYTQANATFTGADLNLNYTFAPGLVLESKTSLLYARNFDTDDHLIFMPANRFNNSLRYEFGQSAEGSKITGSYVSVGGMYVEEQKRVPSKTEQDFAPAPEGYFLLQAQAGTTFHFGKQSVEVSITGNNLLNTVYREYLNKLRYYADEPGRLLMLRVRIPLNFSKS</sequence>
<keyword evidence="9 10" id="KW-0998">Cell outer membrane</keyword>
<evidence type="ECO:0000256" key="6">
    <source>
        <dbReference type="ARBA" id="ARBA00023077"/>
    </source>
</evidence>
<keyword evidence="3 10" id="KW-1134">Transmembrane beta strand</keyword>
<dbReference type="InterPro" id="IPR039426">
    <property type="entry name" value="TonB-dep_rcpt-like"/>
</dbReference>
<dbReference type="EMBL" id="CP009621">
    <property type="protein sequence ID" value="AKD05541.1"/>
    <property type="molecule type" value="Genomic_DNA"/>
</dbReference>
<evidence type="ECO:0008006" key="17">
    <source>
        <dbReference type="Google" id="ProtNLM"/>
    </source>
</evidence>
<evidence type="ECO:0000256" key="3">
    <source>
        <dbReference type="ARBA" id="ARBA00022452"/>
    </source>
</evidence>
<feature type="domain" description="TonB-dependent receptor-like beta-barrel" evidence="13">
    <location>
        <begin position="362"/>
        <end position="755"/>
    </location>
</feature>
<dbReference type="InterPro" id="IPR000531">
    <property type="entry name" value="Beta-barrel_TonB"/>
</dbReference>
<evidence type="ECO:0000259" key="14">
    <source>
        <dbReference type="Pfam" id="PF07715"/>
    </source>
</evidence>
<dbReference type="InterPro" id="IPR036942">
    <property type="entry name" value="Beta-barrel_TonB_sf"/>
</dbReference>
<proteinExistence type="inferred from homology"/>
<reference evidence="15 16" key="1">
    <citation type="journal article" date="2015" name="Sci. Rep.">
        <title>Unraveling adaptation of Pontibacter korlensis to radiation and infertility in desert through complete genome and comparative transcriptomic analysis.</title>
        <authorList>
            <person name="Dai J."/>
            <person name="Dai W."/>
            <person name="Qiu C."/>
            <person name="Yang Z."/>
            <person name="Zhang Y."/>
            <person name="Zhou M."/>
            <person name="Zhang L."/>
            <person name="Fang C."/>
            <person name="Gao Q."/>
            <person name="Yang Q."/>
            <person name="Li X."/>
            <person name="Wang Z."/>
            <person name="Wang Z."/>
            <person name="Jia Z."/>
            <person name="Chen X."/>
        </authorList>
    </citation>
    <scope>NUCLEOTIDE SEQUENCE [LARGE SCALE GENOMIC DNA]</scope>
    <source>
        <strain evidence="15 16">X14-1T</strain>
    </source>
</reference>
<dbReference type="Pfam" id="PF07715">
    <property type="entry name" value="Plug"/>
    <property type="match status" value="1"/>
</dbReference>
<evidence type="ECO:0000256" key="8">
    <source>
        <dbReference type="ARBA" id="ARBA00023170"/>
    </source>
</evidence>
<dbReference type="GO" id="GO:0009279">
    <property type="term" value="C:cell outer membrane"/>
    <property type="evidence" value="ECO:0007669"/>
    <property type="project" value="UniProtKB-SubCell"/>
</dbReference>
<dbReference type="STRING" id="400092.PKOR_05555"/>
<evidence type="ECO:0000256" key="4">
    <source>
        <dbReference type="ARBA" id="ARBA00022692"/>
    </source>
</evidence>
<dbReference type="PROSITE" id="PS52016">
    <property type="entry name" value="TONB_DEPENDENT_REC_3"/>
    <property type="match status" value="1"/>
</dbReference>
<keyword evidence="6 11" id="KW-0798">TonB box</keyword>
<evidence type="ECO:0000256" key="2">
    <source>
        <dbReference type="ARBA" id="ARBA00022448"/>
    </source>
</evidence>
<dbReference type="SUPFAM" id="SSF49464">
    <property type="entry name" value="Carboxypeptidase regulatory domain-like"/>
    <property type="match status" value="1"/>
</dbReference>
<protein>
    <recommendedName>
        <fullName evidence="17">TonB-dependent receptor</fullName>
    </recommendedName>
</protein>
<dbReference type="Gene3D" id="2.170.130.10">
    <property type="entry name" value="TonB-dependent receptor, plug domain"/>
    <property type="match status" value="1"/>
</dbReference>
<dbReference type="KEGG" id="pko:PKOR_05555"/>
<keyword evidence="2 10" id="KW-0813">Transport</keyword>
<evidence type="ECO:0000256" key="5">
    <source>
        <dbReference type="ARBA" id="ARBA00022729"/>
    </source>
</evidence>
<dbReference type="SUPFAM" id="SSF56935">
    <property type="entry name" value="Porins"/>
    <property type="match status" value="1"/>
</dbReference>
<dbReference type="PANTHER" id="PTHR30069:SF29">
    <property type="entry name" value="HEMOGLOBIN AND HEMOGLOBIN-HAPTOGLOBIN-BINDING PROTEIN 1-RELATED"/>
    <property type="match status" value="1"/>
</dbReference>
<evidence type="ECO:0000256" key="11">
    <source>
        <dbReference type="RuleBase" id="RU003357"/>
    </source>
</evidence>
<evidence type="ECO:0000256" key="12">
    <source>
        <dbReference type="SAM" id="SignalP"/>
    </source>
</evidence>
<gene>
    <name evidence="15" type="ORF">PKOR_05555</name>
</gene>
<feature type="signal peptide" evidence="12">
    <location>
        <begin position="1"/>
        <end position="24"/>
    </location>
</feature>
<dbReference type="InterPro" id="IPR012910">
    <property type="entry name" value="Plug_dom"/>
</dbReference>
<evidence type="ECO:0000313" key="15">
    <source>
        <dbReference type="EMBL" id="AKD05541.1"/>
    </source>
</evidence>
<comment type="similarity">
    <text evidence="10 11">Belongs to the TonB-dependent receptor family.</text>
</comment>
<comment type="subcellular location">
    <subcellularLocation>
        <location evidence="1 10">Cell outer membrane</location>
        <topology evidence="1 10">Multi-pass membrane protein</topology>
    </subcellularLocation>
</comment>
<evidence type="ECO:0000259" key="13">
    <source>
        <dbReference type="Pfam" id="PF00593"/>
    </source>
</evidence>
<evidence type="ECO:0000256" key="10">
    <source>
        <dbReference type="PROSITE-ProRule" id="PRU01360"/>
    </source>
</evidence>
<evidence type="ECO:0000256" key="9">
    <source>
        <dbReference type="ARBA" id="ARBA00023237"/>
    </source>
</evidence>
<accession>A0A0E3UZQ6</accession>
<keyword evidence="5 12" id="KW-0732">Signal</keyword>
<dbReference type="Pfam" id="PF13715">
    <property type="entry name" value="CarbopepD_reg_2"/>
    <property type="match status" value="1"/>
</dbReference>
<dbReference type="Gene3D" id="2.60.40.1120">
    <property type="entry name" value="Carboxypeptidase-like, regulatory domain"/>
    <property type="match status" value="1"/>
</dbReference>
<organism evidence="15 16">
    <name type="scientific">Pontibacter korlensis</name>
    <dbReference type="NCBI Taxonomy" id="400092"/>
    <lineage>
        <taxon>Bacteria</taxon>
        <taxon>Pseudomonadati</taxon>
        <taxon>Bacteroidota</taxon>
        <taxon>Cytophagia</taxon>
        <taxon>Cytophagales</taxon>
        <taxon>Hymenobacteraceae</taxon>
        <taxon>Pontibacter</taxon>
    </lineage>
</organism>
<dbReference type="AlphaFoldDB" id="A0A0E3UZQ6"/>
<feature type="chain" id="PRO_5002413399" description="TonB-dependent receptor" evidence="12">
    <location>
        <begin position="25"/>
        <end position="791"/>
    </location>
</feature>
<dbReference type="InterPro" id="IPR037066">
    <property type="entry name" value="Plug_dom_sf"/>
</dbReference>
<dbReference type="HOGENOM" id="CLU_008287_10_0_10"/>
<keyword evidence="7 10" id="KW-0472">Membrane</keyword>
<evidence type="ECO:0000256" key="7">
    <source>
        <dbReference type="ARBA" id="ARBA00023136"/>
    </source>
</evidence>
<dbReference type="InterPro" id="IPR008969">
    <property type="entry name" value="CarboxyPept-like_regulatory"/>
</dbReference>
<dbReference type="PATRIC" id="fig|400092.3.peg.1231"/>
<dbReference type="GO" id="GO:0015344">
    <property type="term" value="F:siderophore uptake transmembrane transporter activity"/>
    <property type="evidence" value="ECO:0007669"/>
    <property type="project" value="TreeGrafter"/>
</dbReference>
<feature type="domain" description="TonB-dependent receptor plug" evidence="14">
    <location>
        <begin position="133"/>
        <end position="237"/>
    </location>
</feature>
<dbReference type="PANTHER" id="PTHR30069">
    <property type="entry name" value="TONB-DEPENDENT OUTER MEMBRANE RECEPTOR"/>
    <property type="match status" value="1"/>
</dbReference>
<dbReference type="Proteomes" id="UP000033109">
    <property type="component" value="Chromosome"/>
</dbReference>
<keyword evidence="8" id="KW-0675">Receptor</keyword>
<dbReference type="Gene3D" id="2.40.170.20">
    <property type="entry name" value="TonB-dependent receptor, beta-barrel domain"/>
    <property type="match status" value="1"/>
</dbReference>
<evidence type="ECO:0000313" key="16">
    <source>
        <dbReference type="Proteomes" id="UP000033109"/>
    </source>
</evidence>
<keyword evidence="4 10" id="KW-0812">Transmembrane</keyword>
<keyword evidence="16" id="KW-1185">Reference proteome</keyword>
<dbReference type="GO" id="GO:0044718">
    <property type="term" value="P:siderophore transmembrane transport"/>
    <property type="evidence" value="ECO:0007669"/>
    <property type="project" value="TreeGrafter"/>
</dbReference>
<dbReference type="Pfam" id="PF00593">
    <property type="entry name" value="TonB_dep_Rec_b-barrel"/>
    <property type="match status" value="1"/>
</dbReference>
<evidence type="ECO:0000256" key="1">
    <source>
        <dbReference type="ARBA" id="ARBA00004571"/>
    </source>
</evidence>